<protein>
    <submittedName>
        <fullName evidence="2">Pyocin activator PrtN family protein</fullName>
    </submittedName>
</protein>
<feature type="region of interest" description="Disordered" evidence="1">
    <location>
        <begin position="1"/>
        <end position="22"/>
    </location>
</feature>
<name>A0ABV7RW62_9RHOB</name>
<accession>A0ABV7RW62</accession>
<dbReference type="Proteomes" id="UP001595596">
    <property type="component" value="Unassembled WGS sequence"/>
</dbReference>
<evidence type="ECO:0000313" key="2">
    <source>
        <dbReference type="EMBL" id="MFC3568231.1"/>
    </source>
</evidence>
<dbReference type="RefSeq" id="WP_379027709.1">
    <property type="nucleotide sequence ID" value="NZ_JBHRXE010000005.1"/>
</dbReference>
<dbReference type="Pfam" id="PF11112">
    <property type="entry name" value="PyocinActivator"/>
    <property type="match status" value="1"/>
</dbReference>
<sequence>TGDHGDRQAGASCPRGQEGEGVMGKQGINTIWLLMAQYEGRAMIGADVVCRDFFAPLTLPVFLRKVSTGEIPLPLVRMENSQKGAKMVHLSDLAAYIDARAESARKEARALGR</sequence>
<organism evidence="2 3">
    <name type="scientific">Paracoccus simplex</name>
    <dbReference type="NCBI Taxonomy" id="2086346"/>
    <lineage>
        <taxon>Bacteria</taxon>
        <taxon>Pseudomonadati</taxon>
        <taxon>Pseudomonadota</taxon>
        <taxon>Alphaproteobacteria</taxon>
        <taxon>Rhodobacterales</taxon>
        <taxon>Paracoccaceae</taxon>
        <taxon>Paracoccus</taxon>
    </lineage>
</organism>
<gene>
    <name evidence="2" type="ORF">ACFOMP_02045</name>
</gene>
<evidence type="ECO:0000256" key="1">
    <source>
        <dbReference type="SAM" id="MobiDB-lite"/>
    </source>
</evidence>
<reference evidence="3" key="1">
    <citation type="journal article" date="2019" name="Int. J. Syst. Evol. Microbiol.">
        <title>The Global Catalogue of Microorganisms (GCM) 10K type strain sequencing project: providing services to taxonomists for standard genome sequencing and annotation.</title>
        <authorList>
            <consortium name="The Broad Institute Genomics Platform"/>
            <consortium name="The Broad Institute Genome Sequencing Center for Infectious Disease"/>
            <person name="Wu L."/>
            <person name="Ma J."/>
        </authorList>
    </citation>
    <scope>NUCLEOTIDE SEQUENCE [LARGE SCALE GENOMIC DNA]</scope>
    <source>
        <strain evidence="3">VKM B-3226</strain>
    </source>
</reference>
<dbReference type="EMBL" id="JBHRXE010000005">
    <property type="protein sequence ID" value="MFC3568231.1"/>
    <property type="molecule type" value="Genomic_DNA"/>
</dbReference>
<evidence type="ECO:0000313" key="3">
    <source>
        <dbReference type="Proteomes" id="UP001595596"/>
    </source>
</evidence>
<comment type="caution">
    <text evidence="2">The sequence shown here is derived from an EMBL/GenBank/DDBJ whole genome shotgun (WGS) entry which is preliminary data.</text>
</comment>
<proteinExistence type="predicted"/>
<keyword evidence="3" id="KW-1185">Reference proteome</keyword>
<dbReference type="InterPro" id="IPR020518">
    <property type="entry name" value="Tscrpt_reg_PrtN"/>
</dbReference>
<feature type="non-terminal residue" evidence="2">
    <location>
        <position position="1"/>
    </location>
</feature>